<comment type="caution">
    <text evidence="2">The sequence shown here is derived from an EMBL/GenBank/DDBJ whole genome shotgun (WGS) entry which is preliminary data.</text>
</comment>
<dbReference type="Proteomes" id="UP000886476">
    <property type="component" value="Unassembled WGS sequence"/>
</dbReference>
<dbReference type="EMBL" id="JABFDN010000001">
    <property type="protein sequence ID" value="NPU64094.1"/>
    <property type="molecule type" value="Genomic_DNA"/>
</dbReference>
<protein>
    <submittedName>
        <fullName evidence="2">Uncharacterized protein</fullName>
    </submittedName>
</protein>
<reference evidence="2" key="1">
    <citation type="submission" date="2020-05" db="EMBL/GenBank/DDBJ databases">
        <title>Nod-independent and nitrogen-fixing Bradyrhizobium aeschynomene sp. nov. isolated from nodules of Aeschynomene indica.</title>
        <authorList>
            <person name="Zhang Z."/>
        </authorList>
    </citation>
    <scope>NUCLEOTIDE SEQUENCE</scope>
    <source>
        <strain evidence="2">83012</strain>
    </source>
</reference>
<name>A0ABX2C758_9BRAD</name>
<keyword evidence="3" id="KW-1185">Reference proteome</keyword>
<organism evidence="2 3">
    <name type="scientific">Bradyrhizobium aeschynomenes</name>
    <dbReference type="NCBI Taxonomy" id="2734909"/>
    <lineage>
        <taxon>Bacteria</taxon>
        <taxon>Pseudomonadati</taxon>
        <taxon>Pseudomonadota</taxon>
        <taxon>Alphaproteobacteria</taxon>
        <taxon>Hyphomicrobiales</taxon>
        <taxon>Nitrobacteraceae</taxon>
        <taxon>Bradyrhizobium</taxon>
    </lineage>
</organism>
<gene>
    <name evidence="2" type="ORF">HL667_03700</name>
</gene>
<feature type="region of interest" description="Disordered" evidence="1">
    <location>
        <begin position="40"/>
        <end position="67"/>
    </location>
</feature>
<proteinExistence type="predicted"/>
<evidence type="ECO:0000256" key="1">
    <source>
        <dbReference type="SAM" id="MobiDB-lite"/>
    </source>
</evidence>
<accession>A0ABX2C758</accession>
<sequence length="103" mass="10642">MERTIIGHFATRRDAELAVEHLVQDHGIARTDVFVQAPGTANSAGSQAAGADVESGHPGVDKTGAPELGGEIEVSVDCHGRQSGEVEGILKEAGARRVSAKSL</sequence>
<dbReference type="RefSeq" id="WP_172109074.1">
    <property type="nucleotide sequence ID" value="NZ_JABFDM010000015.1"/>
</dbReference>
<evidence type="ECO:0000313" key="3">
    <source>
        <dbReference type="Proteomes" id="UP000886476"/>
    </source>
</evidence>
<evidence type="ECO:0000313" key="2">
    <source>
        <dbReference type="EMBL" id="NPU64094.1"/>
    </source>
</evidence>